<dbReference type="SUPFAM" id="SSF56112">
    <property type="entry name" value="Protein kinase-like (PK-like)"/>
    <property type="match status" value="1"/>
</dbReference>
<accession>A0A1J6I847</accession>
<comment type="caution">
    <text evidence="4">The sequence shown here is derived from an EMBL/GenBank/DDBJ whole genome shotgun (WGS) entry which is preliminary data.</text>
</comment>
<organism evidence="4 5">
    <name type="scientific">Nicotiana attenuata</name>
    <name type="common">Coyote tobacco</name>
    <dbReference type="NCBI Taxonomy" id="49451"/>
    <lineage>
        <taxon>Eukaryota</taxon>
        <taxon>Viridiplantae</taxon>
        <taxon>Streptophyta</taxon>
        <taxon>Embryophyta</taxon>
        <taxon>Tracheophyta</taxon>
        <taxon>Spermatophyta</taxon>
        <taxon>Magnoliopsida</taxon>
        <taxon>eudicotyledons</taxon>
        <taxon>Gunneridae</taxon>
        <taxon>Pentapetalae</taxon>
        <taxon>asterids</taxon>
        <taxon>lamiids</taxon>
        <taxon>Solanales</taxon>
        <taxon>Solanaceae</taxon>
        <taxon>Nicotianoideae</taxon>
        <taxon>Nicotianeae</taxon>
        <taxon>Nicotiana</taxon>
    </lineage>
</organism>
<dbReference type="InterPro" id="IPR011009">
    <property type="entry name" value="Kinase-like_dom_sf"/>
</dbReference>
<keyword evidence="5" id="KW-1185">Reference proteome</keyword>
<keyword evidence="1" id="KW-0547">Nucleotide-binding</keyword>
<evidence type="ECO:0000313" key="4">
    <source>
        <dbReference type="EMBL" id="OIT00682.1"/>
    </source>
</evidence>
<gene>
    <name evidence="4" type="ORF">A4A49_06911</name>
</gene>
<feature type="domain" description="Protein kinase" evidence="3">
    <location>
        <begin position="36"/>
        <end position="157"/>
    </location>
</feature>
<dbReference type="GO" id="GO:0005524">
    <property type="term" value="F:ATP binding"/>
    <property type="evidence" value="ECO:0007669"/>
    <property type="project" value="UniProtKB-KW"/>
</dbReference>
<dbReference type="EMBL" id="MJEQ01037189">
    <property type="protein sequence ID" value="OIT00682.1"/>
    <property type="molecule type" value="Genomic_DNA"/>
</dbReference>
<dbReference type="PROSITE" id="PS50011">
    <property type="entry name" value="PROTEIN_KINASE_DOM"/>
    <property type="match status" value="1"/>
</dbReference>
<proteinExistence type="predicted"/>
<dbReference type="GO" id="GO:0005886">
    <property type="term" value="C:plasma membrane"/>
    <property type="evidence" value="ECO:0007669"/>
    <property type="project" value="TreeGrafter"/>
</dbReference>
<protein>
    <recommendedName>
        <fullName evidence="3">Protein kinase domain-containing protein</fullName>
    </recommendedName>
</protein>
<sequence length="157" mass="17498">MEIEEVPATAQGAPLFPLALAHIHRLTIEEIQAFTNGLENQIGQGGQGRVFRGQMHSPNPDLNGRPVAIKEYSDTSGPHEANHLSQFQHPNIIGLISVCETDDKFYLVTPYMANGDLLSRFRGLGWGEIVNVLRGVAQTRSPLIYRDLKLPTYFWTT</sequence>
<dbReference type="Gramene" id="OIT00682">
    <property type="protein sequence ID" value="OIT00682"/>
    <property type="gene ID" value="A4A49_06911"/>
</dbReference>
<dbReference type="AlphaFoldDB" id="A0A1J6I847"/>
<dbReference type="PANTHER" id="PTHR27001">
    <property type="entry name" value="OS01G0253100 PROTEIN"/>
    <property type="match status" value="1"/>
</dbReference>
<evidence type="ECO:0000313" key="5">
    <source>
        <dbReference type="Proteomes" id="UP000187609"/>
    </source>
</evidence>
<reference evidence="4" key="1">
    <citation type="submission" date="2016-11" db="EMBL/GenBank/DDBJ databases">
        <title>The genome of Nicotiana attenuata.</title>
        <authorList>
            <person name="Xu S."/>
            <person name="Brockmoeller T."/>
            <person name="Gaquerel E."/>
            <person name="Navarro A."/>
            <person name="Kuhl H."/>
            <person name="Gase K."/>
            <person name="Ling Z."/>
            <person name="Zhou W."/>
            <person name="Kreitzer C."/>
            <person name="Stanke M."/>
            <person name="Tang H."/>
            <person name="Lyons E."/>
            <person name="Pandey P."/>
            <person name="Pandey S.P."/>
            <person name="Timmermann B."/>
            <person name="Baldwin I.T."/>
        </authorList>
    </citation>
    <scope>NUCLEOTIDE SEQUENCE [LARGE SCALE GENOMIC DNA]</scope>
    <source>
        <strain evidence="4">UT</strain>
    </source>
</reference>
<dbReference type="InterPro" id="IPR000719">
    <property type="entry name" value="Prot_kinase_dom"/>
</dbReference>
<dbReference type="PANTHER" id="PTHR27001:SF931">
    <property type="entry name" value="OS11G0664100 PROTEIN"/>
    <property type="match status" value="1"/>
</dbReference>
<evidence type="ECO:0000256" key="1">
    <source>
        <dbReference type="ARBA" id="ARBA00022741"/>
    </source>
</evidence>
<keyword evidence="2" id="KW-0067">ATP-binding</keyword>
<evidence type="ECO:0000259" key="3">
    <source>
        <dbReference type="PROSITE" id="PS50011"/>
    </source>
</evidence>
<dbReference type="Proteomes" id="UP000187609">
    <property type="component" value="Unassembled WGS sequence"/>
</dbReference>
<dbReference type="Gene3D" id="1.10.510.10">
    <property type="entry name" value="Transferase(Phosphotransferase) domain 1"/>
    <property type="match status" value="1"/>
</dbReference>
<dbReference type="Pfam" id="PF07714">
    <property type="entry name" value="PK_Tyr_Ser-Thr"/>
    <property type="match status" value="1"/>
</dbReference>
<dbReference type="InterPro" id="IPR001245">
    <property type="entry name" value="Ser-Thr/Tyr_kinase_cat_dom"/>
</dbReference>
<dbReference type="SMR" id="A0A1J6I847"/>
<name>A0A1J6I847_NICAT</name>
<evidence type="ECO:0000256" key="2">
    <source>
        <dbReference type="ARBA" id="ARBA00022840"/>
    </source>
</evidence>
<dbReference type="GO" id="GO:0004672">
    <property type="term" value="F:protein kinase activity"/>
    <property type="evidence" value="ECO:0007669"/>
    <property type="project" value="InterPro"/>
</dbReference>